<reference evidence="1" key="1">
    <citation type="journal article" date="2020" name="Stud. Mycol.">
        <title>101 Dothideomycetes genomes: a test case for predicting lifestyles and emergence of pathogens.</title>
        <authorList>
            <person name="Haridas S."/>
            <person name="Albert R."/>
            <person name="Binder M."/>
            <person name="Bloem J."/>
            <person name="Labutti K."/>
            <person name="Salamov A."/>
            <person name="Andreopoulos B."/>
            <person name="Baker S."/>
            <person name="Barry K."/>
            <person name="Bills G."/>
            <person name="Bluhm B."/>
            <person name="Cannon C."/>
            <person name="Castanera R."/>
            <person name="Culley D."/>
            <person name="Daum C."/>
            <person name="Ezra D."/>
            <person name="Gonzalez J."/>
            <person name="Henrissat B."/>
            <person name="Kuo A."/>
            <person name="Liang C."/>
            <person name="Lipzen A."/>
            <person name="Lutzoni F."/>
            <person name="Magnuson J."/>
            <person name="Mondo S."/>
            <person name="Nolan M."/>
            <person name="Ohm R."/>
            <person name="Pangilinan J."/>
            <person name="Park H.-J."/>
            <person name="Ramirez L."/>
            <person name="Alfaro M."/>
            <person name="Sun H."/>
            <person name="Tritt A."/>
            <person name="Yoshinaga Y."/>
            <person name="Zwiers L.-H."/>
            <person name="Turgeon B."/>
            <person name="Goodwin S."/>
            <person name="Spatafora J."/>
            <person name="Crous P."/>
            <person name="Grigoriev I."/>
        </authorList>
    </citation>
    <scope>NUCLEOTIDE SEQUENCE</scope>
    <source>
        <strain evidence="1">CBS 110217</strain>
    </source>
</reference>
<sequence length="62" mass="7017">MGIGTTVYYFVNSIDEIEPKIVELGGRKVLPKTPEREHGWFANFVDPEGNRFGTYEANLGKQ</sequence>
<proteinExistence type="predicted"/>
<evidence type="ECO:0000313" key="2">
    <source>
        <dbReference type="Proteomes" id="UP000799777"/>
    </source>
</evidence>
<accession>A0A9P4H377</accession>
<dbReference type="AlphaFoldDB" id="A0A9P4H377"/>
<dbReference type="InterPro" id="IPR029068">
    <property type="entry name" value="Glyas_Bleomycin-R_OHBP_Dase"/>
</dbReference>
<name>A0A9P4H377_9PLEO</name>
<dbReference type="SUPFAM" id="SSF54593">
    <property type="entry name" value="Glyoxalase/Bleomycin resistance protein/Dihydroxybiphenyl dioxygenase"/>
    <property type="match status" value="1"/>
</dbReference>
<evidence type="ECO:0008006" key="3">
    <source>
        <dbReference type="Google" id="ProtNLM"/>
    </source>
</evidence>
<comment type="caution">
    <text evidence="1">The sequence shown here is derived from an EMBL/GenBank/DDBJ whole genome shotgun (WGS) entry which is preliminary data.</text>
</comment>
<dbReference type="Proteomes" id="UP000799777">
    <property type="component" value="Unassembled WGS sequence"/>
</dbReference>
<organism evidence="1 2">
    <name type="scientific">Setomelanomma holmii</name>
    <dbReference type="NCBI Taxonomy" id="210430"/>
    <lineage>
        <taxon>Eukaryota</taxon>
        <taxon>Fungi</taxon>
        <taxon>Dikarya</taxon>
        <taxon>Ascomycota</taxon>
        <taxon>Pezizomycotina</taxon>
        <taxon>Dothideomycetes</taxon>
        <taxon>Pleosporomycetidae</taxon>
        <taxon>Pleosporales</taxon>
        <taxon>Pleosporineae</taxon>
        <taxon>Phaeosphaeriaceae</taxon>
        <taxon>Setomelanomma</taxon>
    </lineage>
</organism>
<dbReference type="Gene3D" id="3.10.180.10">
    <property type="entry name" value="2,3-Dihydroxybiphenyl 1,2-Dioxygenase, domain 1"/>
    <property type="match status" value="1"/>
</dbReference>
<evidence type="ECO:0000313" key="1">
    <source>
        <dbReference type="EMBL" id="KAF2027161.1"/>
    </source>
</evidence>
<protein>
    <recommendedName>
        <fullName evidence="3">VOC domain-containing protein</fullName>
    </recommendedName>
</protein>
<dbReference type="EMBL" id="ML978230">
    <property type="protein sequence ID" value="KAF2027161.1"/>
    <property type="molecule type" value="Genomic_DNA"/>
</dbReference>
<gene>
    <name evidence="1" type="ORF">EK21DRAFT_115056</name>
</gene>
<keyword evidence="2" id="KW-1185">Reference proteome</keyword>
<dbReference type="OrthoDB" id="447346at2759"/>